<dbReference type="AlphaFoldDB" id="A0A3M0BDJ0"/>
<dbReference type="Pfam" id="PF01177">
    <property type="entry name" value="Asp_Glu_race"/>
    <property type="match status" value="1"/>
</dbReference>
<dbReference type="GO" id="GO:0071555">
    <property type="term" value="P:cell wall organization"/>
    <property type="evidence" value="ECO:0007669"/>
    <property type="project" value="UniProtKB-KW"/>
</dbReference>
<gene>
    <name evidence="7" type="primary">murI</name>
    <name evidence="8" type="ORF">CLV39_1517</name>
</gene>
<reference evidence="8 9" key="1">
    <citation type="submission" date="2018-10" db="EMBL/GenBank/DDBJ databases">
        <title>Genomic Encyclopedia of Archaeal and Bacterial Type Strains, Phase II (KMG-II): from individual species to whole genera.</title>
        <authorList>
            <person name="Goeker M."/>
        </authorList>
    </citation>
    <scope>NUCLEOTIDE SEQUENCE [LARGE SCALE GENOMIC DNA]</scope>
    <source>
        <strain evidence="8 9">VM1</strain>
    </source>
</reference>
<comment type="similarity">
    <text evidence="7">Belongs to the aspartate/glutamate racemases family.</text>
</comment>
<feature type="binding site" evidence="7">
    <location>
        <begin position="72"/>
        <end position="73"/>
    </location>
    <ligand>
        <name>substrate</name>
    </ligand>
</feature>
<feature type="binding site" evidence="7">
    <location>
        <begin position="39"/>
        <end position="40"/>
    </location>
    <ligand>
        <name>substrate</name>
    </ligand>
</feature>
<dbReference type="GO" id="GO:0008881">
    <property type="term" value="F:glutamate racemase activity"/>
    <property type="evidence" value="ECO:0007669"/>
    <property type="project" value="UniProtKB-UniRule"/>
</dbReference>
<keyword evidence="9" id="KW-1185">Reference proteome</keyword>
<dbReference type="InterPro" id="IPR018187">
    <property type="entry name" value="Asp/Glu_racemase_AS_1"/>
</dbReference>
<dbReference type="NCBIfam" id="TIGR00067">
    <property type="entry name" value="glut_race"/>
    <property type="match status" value="1"/>
</dbReference>
<evidence type="ECO:0000256" key="7">
    <source>
        <dbReference type="HAMAP-Rule" id="MF_00258"/>
    </source>
</evidence>
<dbReference type="InterPro" id="IPR001920">
    <property type="entry name" value="Asp/Glu_race"/>
</dbReference>
<dbReference type="InterPro" id="IPR033134">
    <property type="entry name" value="Asp/Glu_racemase_AS_2"/>
</dbReference>
<proteinExistence type="inferred from homology"/>
<keyword evidence="4 7" id="KW-0573">Peptidoglycan synthesis</keyword>
<evidence type="ECO:0000256" key="1">
    <source>
        <dbReference type="ARBA" id="ARBA00001602"/>
    </source>
</evidence>
<keyword evidence="3 7" id="KW-0133">Cell shape</keyword>
<dbReference type="SUPFAM" id="SSF53681">
    <property type="entry name" value="Aspartate/glutamate racemase"/>
    <property type="match status" value="2"/>
</dbReference>
<keyword evidence="5 7" id="KW-0413">Isomerase</keyword>
<dbReference type="InterPro" id="IPR004391">
    <property type="entry name" value="Glu_race"/>
</dbReference>
<evidence type="ECO:0000256" key="3">
    <source>
        <dbReference type="ARBA" id="ARBA00022960"/>
    </source>
</evidence>
<dbReference type="InterPro" id="IPR015942">
    <property type="entry name" value="Asp/Glu/hydantoin_racemase"/>
</dbReference>
<dbReference type="EC" id="5.1.1.3" evidence="2 7"/>
<dbReference type="GO" id="GO:0008360">
    <property type="term" value="P:regulation of cell shape"/>
    <property type="evidence" value="ECO:0007669"/>
    <property type="project" value="UniProtKB-KW"/>
</dbReference>
<feature type="active site" description="Proton donor/acceptor" evidence="7">
    <location>
        <position position="71"/>
    </location>
</feature>
<keyword evidence="6 7" id="KW-0961">Cell wall biogenesis/degradation</keyword>
<organism evidence="8 9">
    <name type="scientific">Hydrogenothermus marinus</name>
    <dbReference type="NCBI Taxonomy" id="133270"/>
    <lineage>
        <taxon>Bacteria</taxon>
        <taxon>Pseudomonadati</taxon>
        <taxon>Aquificota</taxon>
        <taxon>Aquificia</taxon>
        <taxon>Aquificales</taxon>
        <taxon>Hydrogenothermaceae</taxon>
        <taxon>Hydrogenothermus</taxon>
    </lineage>
</organism>
<sequence length="260" mass="29118">MSIGVFDSGIGGLTVFKSISENFPEANIYYIGDTARVPYGNKSAETIIRYSLELSNFLIKNFNVDLLVIACNSASSYAFETVKKYTNIPVIDVITAGVLNAISKTKNKKIGVIGTQATIRSKSYEKKIKDIGKDYQVFSKACPLFVPLVEEGRIKGNITRLIIKDYLDDIVNEGIDTLILGCTHYPLLKDEIKNLYPDLNIVDSTDIIPQFIKNQNINLKENGERRIFITDESPSFYVLKDLLIPDLDIEKVELSEICTL</sequence>
<dbReference type="PROSITE" id="PS00923">
    <property type="entry name" value="ASP_GLU_RACEMASE_1"/>
    <property type="match status" value="1"/>
</dbReference>
<feature type="binding site" evidence="7">
    <location>
        <begin position="183"/>
        <end position="184"/>
    </location>
    <ligand>
        <name>substrate</name>
    </ligand>
</feature>
<dbReference type="RefSeq" id="WP_121923621.1">
    <property type="nucleotide sequence ID" value="NZ_REFO01000015.1"/>
</dbReference>
<protein>
    <recommendedName>
        <fullName evidence="2 7">Glutamate racemase</fullName>
        <ecNumber evidence="2 7">5.1.1.3</ecNumber>
    </recommendedName>
</protein>
<comment type="function">
    <text evidence="7">Provides the (R)-glutamate required for cell wall biosynthesis.</text>
</comment>
<evidence type="ECO:0000256" key="6">
    <source>
        <dbReference type="ARBA" id="ARBA00023316"/>
    </source>
</evidence>
<comment type="catalytic activity">
    <reaction evidence="1 7">
        <text>L-glutamate = D-glutamate</text>
        <dbReference type="Rhea" id="RHEA:12813"/>
        <dbReference type="ChEBI" id="CHEBI:29985"/>
        <dbReference type="ChEBI" id="CHEBI:29986"/>
        <dbReference type="EC" id="5.1.1.3"/>
    </reaction>
</comment>
<evidence type="ECO:0000256" key="4">
    <source>
        <dbReference type="ARBA" id="ARBA00022984"/>
    </source>
</evidence>
<feature type="binding site" evidence="7">
    <location>
        <begin position="7"/>
        <end position="8"/>
    </location>
    <ligand>
        <name>substrate</name>
    </ligand>
</feature>
<dbReference type="UniPathway" id="UPA00219"/>
<dbReference type="Proteomes" id="UP000280842">
    <property type="component" value="Unassembled WGS sequence"/>
</dbReference>
<dbReference type="OrthoDB" id="9801055at2"/>
<dbReference type="FunFam" id="3.40.50.1860:FF:000001">
    <property type="entry name" value="Glutamate racemase"/>
    <property type="match status" value="1"/>
</dbReference>
<dbReference type="HAMAP" id="MF_00258">
    <property type="entry name" value="Glu_racemase"/>
    <property type="match status" value="1"/>
</dbReference>
<evidence type="ECO:0000313" key="9">
    <source>
        <dbReference type="Proteomes" id="UP000280842"/>
    </source>
</evidence>
<comment type="caution">
    <text evidence="8">The sequence shown here is derived from an EMBL/GenBank/DDBJ whole genome shotgun (WGS) entry which is preliminary data.</text>
</comment>
<evidence type="ECO:0000256" key="2">
    <source>
        <dbReference type="ARBA" id="ARBA00013090"/>
    </source>
</evidence>
<name>A0A3M0BDJ0_9AQUI</name>
<evidence type="ECO:0000313" key="8">
    <source>
        <dbReference type="EMBL" id="RMA93038.1"/>
    </source>
</evidence>
<comment type="pathway">
    <text evidence="7">Cell wall biogenesis; peptidoglycan biosynthesis.</text>
</comment>
<dbReference type="Gene3D" id="3.40.50.1860">
    <property type="match status" value="2"/>
</dbReference>
<dbReference type="GO" id="GO:0009252">
    <property type="term" value="P:peptidoglycan biosynthetic process"/>
    <property type="evidence" value="ECO:0007669"/>
    <property type="project" value="UniProtKB-UniRule"/>
</dbReference>
<dbReference type="EMBL" id="REFO01000015">
    <property type="protein sequence ID" value="RMA93038.1"/>
    <property type="molecule type" value="Genomic_DNA"/>
</dbReference>
<dbReference type="PROSITE" id="PS00924">
    <property type="entry name" value="ASP_GLU_RACEMASE_2"/>
    <property type="match status" value="1"/>
</dbReference>
<feature type="active site" description="Proton donor/acceptor" evidence="7">
    <location>
        <position position="182"/>
    </location>
</feature>
<dbReference type="PANTHER" id="PTHR21198">
    <property type="entry name" value="GLUTAMATE RACEMASE"/>
    <property type="match status" value="1"/>
</dbReference>
<dbReference type="PANTHER" id="PTHR21198:SF2">
    <property type="entry name" value="GLUTAMATE RACEMASE"/>
    <property type="match status" value="1"/>
</dbReference>
<evidence type="ECO:0000256" key="5">
    <source>
        <dbReference type="ARBA" id="ARBA00023235"/>
    </source>
</evidence>
<accession>A0A3M0BDJ0</accession>